<keyword evidence="4" id="KW-0548">Nucleotidyltransferase</keyword>
<feature type="domain" description="GGDEF" evidence="3">
    <location>
        <begin position="377"/>
        <end position="513"/>
    </location>
</feature>
<gene>
    <name evidence="4" type="ORF">QNM18_15430</name>
</gene>
<dbReference type="Proteomes" id="UP001231915">
    <property type="component" value="Unassembled WGS sequence"/>
</dbReference>
<dbReference type="GO" id="GO:0052621">
    <property type="term" value="F:diguanylate cyclase activity"/>
    <property type="evidence" value="ECO:0007669"/>
    <property type="project" value="UniProtKB-EC"/>
</dbReference>
<name>A0ABT7EN28_9GAMM</name>
<dbReference type="Gene3D" id="3.30.70.270">
    <property type="match status" value="1"/>
</dbReference>
<dbReference type="InterPro" id="IPR000160">
    <property type="entry name" value="GGDEF_dom"/>
</dbReference>
<evidence type="ECO:0000256" key="1">
    <source>
        <dbReference type="SAM" id="Phobius"/>
    </source>
</evidence>
<dbReference type="EC" id="2.7.7.65" evidence="4"/>
<reference evidence="4 5" key="1">
    <citation type="submission" date="2023-05" db="EMBL/GenBank/DDBJ databases">
        <title>Pseudoalteromonas ardens sp. nov., Pseudoalteromonas obscura sp. nov., and Pseudoalteromonas umbrosa sp. nov., isolated from the coral Montipora capitata.</title>
        <authorList>
            <person name="Thomas E.M."/>
            <person name="Smith E.M."/>
            <person name="Papke E."/>
            <person name="Shlafstein M.D."/>
            <person name="Oline D.K."/>
            <person name="Videau P."/>
            <person name="Saw J.H."/>
            <person name="Strangman W.K."/>
            <person name="Ushijima B."/>
        </authorList>
    </citation>
    <scope>NUCLEOTIDE SEQUENCE [LARGE SCALE GENOMIC DNA]</scope>
    <source>
        <strain evidence="4 5">P94</strain>
    </source>
</reference>
<feature type="domain" description="HAMP" evidence="2">
    <location>
        <begin position="158"/>
        <end position="212"/>
    </location>
</feature>
<dbReference type="InterPro" id="IPR003660">
    <property type="entry name" value="HAMP_dom"/>
</dbReference>
<proteinExistence type="predicted"/>
<accession>A0ABT7EN28</accession>
<keyword evidence="4" id="KW-0808">Transferase</keyword>
<dbReference type="Pfam" id="PF00990">
    <property type="entry name" value="GGDEF"/>
    <property type="match status" value="1"/>
</dbReference>
<dbReference type="EMBL" id="JASJUT010000006">
    <property type="protein sequence ID" value="MDK2596444.1"/>
    <property type="molecule type" value="Genomic_DNA"/>
</dbReference>
<keyword evidence="1" id="KW-0472">Membrane</keyword>
<dbReference type="SMART" id="SM00267">
    <property type="entry name" value="GGDEF"/>
    <property type="match status" value="1"/>
</dbReference>
<dbReference type="InterPro" id="IPR052155">
    <property type="entry name" value="Biofilm_reg_signaling"/>
</dbReference>
<dbReference type="PROSITE" id="PS50887">
    <property type="entry name" value="GGDEF"/>
    <property type="match status" value="1"/>
</dbReference>
<organism evidence="4 5">
    <name type="scientific">Pseudoalteromonas obscura</name>
    <dbReference type="NCBI Taxonomy" id="3048491"/>
    <lineage>
        <taxon>Bacteria</taxon>
        <taxon>Pseudomonadati</taxon>
        <taxon>Pseudomonadota</taxon>
        <taxon>Gammaproteobacteria</taxon>
        <taxon>Alteromonadales</taxon>
        <taxon>Pseudoalteromonadaceae</taxon>
        <taxon>Pseudoalteromonas</taxon>
    </lineage>
</organism>
<keyword evidence="1" id="KW-0812">Transmembrane</keyword>
<feature type="transmembrane region" description="Helical" evidence="1">
    <location>
        <begin position="141"/>
        <end position="160"/>
    </location>
</feature>
<dbReference type="SUPFAM" id="SSF55073">
    <property type="entry name" value="Nucleotide cyclase"/>
    <property type="match status" value="1"/>
</dbReference>
<evidence type="ECO:0000313" key="5">
    <source>
        <dbReference type="Proteomes" id="UP001231915"/>
    </source>
</evidence>
<dbReference type="NCBIfam" id="TIGR00254">
    <property type="entry name" value="GGDEF"/>
    <property type="match status" value="1"/>
</dbReference>
<keyword evidence="1" id="KW-1133">Transmembrane helix</keyword>
<dbReference type="PROSITE" id="PS50885">
    <property type="entry name" value="HAMP"/>
    <property type="match status" value="1"/>
</dbReference>
<dbReference type="PANTHER" id="PTHR44757:SF2">
    <property type="entry name" value="BIOFILM ARCHITECTURE MAINTENANCE PROTEIN MBAA"/>
    <property type="match status" value="1"/>
</dbReference>
<dbReference type="PANTHER" id="PTHR44757">
    <property type="entry name" value="DIGUANYLATE CYCLASE DGCP"/>
    <property type="match status" value="1"/>
</dbReference>
<comment type="caution">
    <text evidence="4">The sequence shown here is derived from an EMBL/GenBank/DDBJ whole genome shotgun (WGS) entry which is preliminary data.</text>
</comment>
<dbReference type="InterPro" id="IPR043128">
    <property type="entry name" value="Rev_trsase/Diguanyl_cyclase"/>
</dbReference>
<evidence type="ECO:0000259" key="3">
    <source>
        <dbReference type="PROSITE" id="PS50887"/>
    </source>
</evidence>
<evidence type="ECO:0000313" key="4">
    <source>
        <dbReference type="EMBL" id="MDK2596444.1"/>
    </source>
</evidence>
<evidence type="ECO:0000259" key="2">
    <source>
        <dbReference type="PROSITE" id="PS50885"/>
    </source>
</evidence>
<dbReference type="InterPro" id="IPR029787">
    <property type="entry name" value="Nucleotide_cyclase"/>
</dbReference>
<protein>
    <submittedName>
        <fullName evidence="4">GGDEF domain-containing protein</fullName>
        <ecNumber evidence="4">2.7.7.65</ecNumber>
    </submittedName>
</protein>
<keyword evidence="5" id="KW-1185">Reference proteome</keyword>
<sequence>MIIRLMLILSFSTCLFSAVYAHIYYNYIFDTELEHSDETIMQISQTISSTASIAAYLEDKDLANEVVNGLVSNDIIQSAALTNQHTILAKSILFSEREARTFNLPNPFILQENIGFIHVVPNTQYIRQNARDIAFSSVQTLLVVIVPMLIIFAGLSYILISRPLGHLSQQLTNIIPGSAHRIEIDTAHEHTEIGKIGKGINAMLSNTEMLFEQERSLRLEIEHLEKRFRLMFERSSSPTLLVREHGEVSLVNDAAKDLLAGMGVDCQERFPDNLGQYCKTPDILYTFTENSIKQKQVMQSEFEFTSPLTLSSVWLSMIILNTESDGQWYFQVFLADITSRKTMLNQLSHRAQRDSLTSLYNRYGAELTLLGWIDSDIPFSLLLLDLDEFKPINDIYGHNAGDEVLKNIAKNISHIISSNDLVCRWGGDEFVIAIKEFNKHKINNIAQQLLEAVNIPTHYERNGHQIELRVGVSIGIAHYPTHADNLKSLVECADVAMYSIKKTSKNHYTYYSA</sequence>
<dbReference type="CDD" id="cd01949">
    <property type="entry name" value="GGDEF"/>
    <property type="match status" value="1"/>
</dbReference>